<keyword evidence="2 5" id="KW-0812">Transmembrane</keyword>
<feature type="transmembrane region" description="Helical" evidence="5">
    <location>
        <begin position="214"/>
        <end position="239"/>
    </location>
</feature>
<dbReference type="InterPro" id="IPR050382">
    <property type="entry name" value="MFS_Na/Anion_cotransporter"/>
</dbReference>
<sequence>MPSIGSMAGSWFPPAERSTMAGIFTSGNQVGASASSVISAALCSSPWKWPSIFYLFGSLGIVWSVGWFVLSSNSPATNRFTSQNEVVFLEAQIHRKSKVESVPWRSMVSCKPLYACLCCQFAYNFSATLMQAFLPTYFRDELMVPLSVNGVYTTIPFAVQIVMKSGSSIVADWLKRKGILEQTQCAKTFQTMCAVGIAASLFSLAFLPSCERPWIAAVCLACYGISYSFGIPGFFTALMSIAPQYSGTLTSLTMTAATLANIGSPLAMFMFMLLKTRHVWQWIFVITGSLNLIAGGIFLVYGDGE</sequence>
<organism evidence="6 7">
    <name type="scientific">Pristionchus fissidentatus</name>
    <dbReference type="NCBI Taxonomy" id="1538716"/>
    <lineage>
        <taxon>Eukaryota</taxon>
        <taxon>Metazoa</taxon>
        <taxon>Ecdysozoa</taxon>
        <taxon>Nematoda</taxon>
        <taxon>Chromadorea</taxon>
        <taxon>Rhabditida</taxon>
        <taxon>Rhabditina</taxon>
        <taxon>Diplogasteromorpha</taxon>
        <taxon>Diplogasteroidea</taxon>
        <taxon>Neodiplogasteridae</taxon>
        <taxon>Pristionchus</taxon>
    </lineage>
</organism>
<keyword evidence="7" id="KW-1185">Reference proteome</keyword>
<evidence type="ECO:0000256" key="3">
    <source>
        <dbReference type="ARBA" id="ARBA00022989"/>
    </source>
</evidence>
<feature type="transmembrane region" description="Helical" evidence="5">
    <location>
        <begin position="251"/>
        <end position="273"/>
    </location>
</feature>
<keyword evidence="4 5" id="KW-0472">Membrane</keyword>
<evidence type="ECO:0000256" key="1">
    <source>
        <dbReference type="ARBA" id="ARBA00004141"/>
    </source>
</evidence>
<reference evidence="6" key="1">
    <citation type="submission" date="2023-10" db="EMBL/GenBank/DDBJ databases">
        <title>Genome assembly of Pristionchus species.</title>
        <authorList>
            <person name="Yoshida K."/>
            <person name="Sommer R.J."/>
        </authorList>
    </citation>
    <scope>NUCLEOTIDE SEQUENCE</scope>
    <source>
        <strain evidence="6">RS5133</strain>
    </source>
</reference>
<keyword evidence="3 5" id="KW-1133">Transmembrane helix</keyword>
<dbReference type="GO" id="GO:0022857">
    <property type="term" value="F:transmembrane transporter activity"/>
    <property type="evidence" value="ECO:0007669"/>
    <property type="project" value="InterPro"/>
</dbReference>
<dbReference type="PANTHER" id="PTHR11662">
    <property type="entry name" value="SOLUTE CARRIER FAMILY 17"/>
    <property type="match status" value="1"/>
</dbReference>
<feature type="non-terminal residue" evidence="6">
    <location>
        <position position="305"/>
    </location>
</feature>
<dbReference type="FunFam" id="1.20.1250.20:FF:000355">
    <property type="entry name" value="SLC (SoLute Carrier) homolog"/>
    <property type="match status" value="1"/>
</dbReference>
<dbReference type="GO" id="GO:0006820">
    <property type="term" value="P:monoatomic anion transport"/>
    <property type="evidence" value="ECO:0007669"/>
    <property type="project" value="TreeGrafter"/>
</dbReference>
<comment type="subcellular location">
    <subcellularLocation>
        <location evidence="1">Membrane</location>
        <topology evidence="1">Multi-pass membrane protein</topology>
    </subcellularLocation>
</comment>
<dbReference type="SUPFAM" id="SSF103473">
    <property type="entry name" value="MFS general substrate transporter"/>
    <property type="match status" value="1"/>
</dbReference>
<evidence type="ECO:0000313" key="6">
    <source>
        <dbReference type="EMBL" id="GMT22609.1"/>
    </source>
</evidence>
<dbReference type="InterPro" id="IPR036259">
    <property type="entry name" value="MFS_trans_sf"/>
</dbReference>
<dbReference type="EMBL" id="BTSY01000004">
    <property type="protein sequence ID" value="GMT22609.1"/>
    <property type="molecule type" value="Genomic_DNA"/>
</dbReference>
<dbReference type="Gene3D" id="1.20.1250.20">
    <property type="entry name" value="MFS general substrate transporter like domains"/>
    <property type="match status" value="2"/>
</dbReference>
<protein>
    <recommendedName>
        <fullName evidence="8">Membrane transporter</fullName>
    </recommendedName>
</protein>
<evidence type="ECO:0000256" key="4">
    <source>
        <dbReference type="ARBA" id="ARBA00023136"/>
    </source>
</evidence>
<feature type="transmembrane region" description="Helical" evidence="5">
    <location>
        <begin position="186"/>
        <end position="208"/>
    </location>
</feature>
<dbReference type="InterPro" id="IPR011701">
    <property type="entry name" value="MFS"/>
</dbReference>
<dbReference type="GO" id="GO:0016020">
    <property type="term" value="C:membrane"/>
    <property type="evidence" value="ECO:0007669"/>
    <property type="project" value="UniProtKB-SubCell"/>
</dbReference>
<feature type="transmembrane region" description="Helical" evidence="5">
    <location>
        <begin position="113"/>
        <end position="134"/>
    </location>
</feature>
<feature type="transmembrane region" description="Helical" evidence="5">
    <location>
        <begin position="279"/>
        <end position="301"/>
    </location>
</feature>
<comment type="caution">
    <text evidence="6">The sequence shown here is derived from an EMBL/GenBank/DDBJ whole genome shotgun (WGS) entry which is preliminary data.</text>
</comment>
<evidence type="ECO:0000313" key="7">
    <source>
        <dbReference type="Proteomes" id="UP001432322"/>
    </source>
</evidence>
<proteinExistence type="predicted"/>
<evidence type="ECO:0000256" key="2">
    <source>
        <dbReference type="ARBA" id="ARBA00022692"/>
    </source>
</evidence>
<evidence type="ECO:0008006" key="8">
    <source>
        <dbReference type="Google" id="ProtNLM"/>
    </source>
</evidence>
<dbReference type="AlphaFoldDB" id="A0AAV5VSR6"/>
<gene>
    <name evidence="6" type="ORF">PFISCL1PPCAC_13906</name>
</gene>
<evidence type="ECO:0000256" key="5">
    <source>
        <dbReference type="SAM" id="Phobius"/>
    </source>
</evidence>
<dbReference type="Pfam" id="PF07690">
    <property type="entry name" value="MFS_1"/>
    <property type="match status" value="1"/>
</dbReference>
<feature type="transmembrane region" description="Helical" evidence="5">
    <location>
        <begin position="52"/>
        <end position="70"/>
    </location>
</feature>
<accession>A0AAV5VSR6</accession>
<name>A0AAV5VSR6_9BILA</name>
<dbReference type="Proteomes" id="UP001432322">
    <property type="component" value="Unassembled WGS sequence"/>
</dbReference>
<dbReference type="PANTHER" id="PTHR11662:SF405">
    <property type="entry name" value="PROTEIN CBG12249"/>
    <property type="match status" value="1"/>
</dbReference>